<sequence>MSAAENKVIWSLRPPESRQVNVDDLAQLVAVRNSLHANLEKSREVGHLLHERLQSLQGRLSPVITKALAPVEEESGTLTGLSQRIDKATQSVMAVQKSHDVVHRLRKIIMRDPALDLDGYLAAVMQLEEALSYHRHELAAAGRWLQEAVNCLETASVHSRQTERLRNILKDLKAEQAGGVCDGDLLNVALGKLENEFKRLLTENCLPVPLPPKMGPQTEDAPFTSTELEYLFGFPSEVLEKLQVIVARLVGSVNYQRCLDAYQESRIAQCRRSLEALNVEYLQNSTPELIDKVPWVDLQTMIQKWTQQVEVAVKVLYAGERRLACQVFKDLGQPVWVECLSNVAQPGISAFLQFGDSVSKSSRSPEKLCKLLEMSECLERSEHSVIQVFDGQACCGIRSRYRELLKQVSYGAFKAFWDMRGWVEEQKEPQTHDGGVLKLCSFVVNYMNYLIRDYLGPMKKVLRSQRSRRSDDGPQERSLAQGILMPLQALERQVEARGEEILDRPLRHLFMMNNFQYIYTRVDKSRLKDFLHDSWIFGIGRKVDKHTLKYRSDFCRKLVIHLNHEGLTGSSIGKSEARSLVRQSLKAFSAALDDMIRTRSNWAIQHDNLRDATRLYITENVVSAYRNYLESFGQFLEGHFSSSTKYVKYTPEMVEQMLCGLFSSRRQHSSSDGS</sequence>
<evidence type="ECO:0000259" key="4">
    <source>
        <dbReference type="Pfam" id="PF03081"/>
    </source>
</evidence>
<dbReference type="Proteomes" id="UP000822688">
    <property type="component" value="Chromosome 4"/>
</dbReference>
<accession>A0A8T0I3U7</accession>
<dbReference type="InterPro" id="IPR016159">
    <property type="entry name" value="Cullin_repeat-like_dom_sf"/>
</dbReference>
<dbReference type="Gene3D" id="1.20.1280.170">
    <property type="entry name" value="Exocyst complex component Exo70"/>
    <property type="match status" value="1"/>
</dbReference>
<dbReference type="PANTHER" id="PTHR12542:SF85">
    <property type="entry name" value="EXOCYST SUBUNIT EXO70 FAMILY PROTEIN"/>
    <property type="match status" value="1"/>
</dbReference>
<dbReference type="PANTHER" id="PTHR12542">
    <property type="entry name" value="EXOCYST COMPLEX PROTEIN EXO70"/>
    <property type="match status" value="1"/>
</dbReference>
<keyword evidence="2 3" id="KW-0813">Transport</keyword>
<reference evidence="5" key="1">
    <citation type="submission" date="2020-06" db="EMBL/GenBank/DDBJ databases">
        <title>WGS assembly of Ceratodon purpureus strain R40.</title>
        <authorList>
            <person name="Carey S.B."/>
            <person name="Jenkins J."/>
            <person name="Shu S."/>
            <person name="Lovell J.T."/>
            <person name="Sreedasyam A."/>
            <person name="Maumus F."/>
            <person name="Tiley G.P."/>
            <person name="Fernandez-Pozo N."/>
            <person name="Barry K."/>
            <person name="Chen C."/>
            <person name="Wang M."/>
            <person name="Lipzen A."/>
            <person name="Daum C."/>
            <person name="Saski C.A."/>
            <person name="Payton A.C."/>
            <person name="Mcbreen J.C."/>
            <person name="Conrad R.E."/>
            <person name="Kollar L.M."/>
            <person name="Olsson S."/>
            <person name="Huttunen S."/>
            <person name="Landis J.B."/>
            <person name="Wickett N.J."/>
            <person name="Johnson M.G."/>
            <person name="Rensing S.A."/>
            <person name="Grimwood J."/>
            <person name="Schmutz J."/>
            <person name="Mcdaniel S.F."/>
        </authorList>
    </citation>
    <scope>NUCLEOTIDE SEQUENCE</scope>
    <source>
        <strain evidence="5">R40</strain>
    </source>
</reference>
<proteinExistence type="inferred from homology"/>
<keyword evidence="3" id="KW-0653">Protein transport</keyword>
<dbReference type="InterPro" id="IPR004140">
    <property type="entry name" value="Exo70"/>
</dbReference>
<dbReference type="Pfam" id="PF03081">
    <property type="entry name" value="Exo70_C"/>
    <property type="match status" value="1"/>
</dbReference>
<comment type="similarity">
    <text evidence="1 3">Belongs to the EXO70 family.</text>
</comment>
<dbReference type="Pfam" id="PF20669">
    <property type="entry name" value="Exo70_N"/>
    <property type="match status" value="1"/>
</dbReference>
<dbReference type="GO" id="GO:0005546">
    <property type="term" value="F:phosphatidylinositol-4,5-bisphosphate binding"/>
    <property type="evidence" value="ECO:0007669"/>
    <property type="project" value="InterPro"/>
</dbReference>
<feature type="domain" description="Exocyst complex subunit Exo70 C-terminal" evidence="4">
    <location>
        <begin position="304"/>
        <end position="658"/>
    </location>
</feature>
<evidence type="ECO:0000256" key="2">
    <source>
        <dbReference type="ARBA" id="ARBA00022448"/>
    </source>
</evidence>
<keyword evidence="6" id="KW-1185">Reference proteome</keyword>
<protein>
    <recommendedName>
        <fullName evidence="3">Exocyst subunit Exo70 family protein</fullName>
    </recommendedName>
</protein>
<dbReference type="GO" id="GO:0015031">
    <property type="term" value="P:protein transport"/>
    <property type="evidence" value="ECO:0007669"/>
    <property type="project" value="UniProtKB-KW"/>
</dbReference>
<keyword evidence="3" id="KW-0268">Exocytosis</keyword>
<dbReference type="GO" id="GO:0000145">
    <property type="term" value="C:exocyst"/>
    <property type="evidence" value="ECO:0007669"/>
    <property type="project" value="InterPro"/>
</dbReference>
<name>A0A8T0I3U7_CERPU</name>
<dbReference type="SUPFAM" id="SSF74788">
    <property type="entry name" value="Cullin repeat-like"/>
    <property type="match status" value="1"/>
</dbReference>
<comment type="function">
    <text evidence="3">Component of the exocyst complex.</text>
</comment>
<organism evidence="5 6">
    <name type="scientific">Ceratodon purpureus</name>
    <name type="common">Fire moss</name>
    <name type="synonym">Dicranum purpureum</name>
    <dbReference type="NCBI Taxonomy" id="3225"/>
    <lineage>
        <taxon>Eukaryota</taxon>
        <taxon>Viridiplantae</taxon>
        <taxon>Streptophyta</taxon>
        <taxon>Embryophyta</taxon>
        <taxon>Bryophyta</taxon>
        <taxon>Bryophytina</taxon>
        <taxon>Bryopsida</taxon>
        <taxon>Dicranidae</taxon>
        <taxon>Pseudoditrichales</taxon>
        <taxon>Ditrichaceae</taxon>
        <taxon>Ceratodon</taxon>
    </lineage>
</organism>
<evidence type="ECO:0000256" key="3">
    <source>
        <dbReference type="RuleBase" id="RU365026"/>
    </source>
</evidence>
<comment type="caution">
    <text evidence="5">The sequence shown here is derived from an EMBL/GenBank/DDBJ whole genome shotgun (WGS) entry which is preliminary data.</text>
</comment>
<dbReference type="OrthoDB" id="1922221at2759"/>
<dbReference type="InterPro" id="IPR046364">
    <property type="entry name" value="Exo70_C"/>
</dbReference>
<dbReference type="GO" id="GO:0006887">
    <property type="term" value="P:exocytosis"/>
    <property type="evidence" value="ECO:0007669"/>
    <property type="project" value="UniProtKB-KW"/>
</dbReference>
<evidence type="ECO:0000313" key="5">
    <source>
        <dbReference type="EMBL" id="KAG0578172.1"/>
    </source>
</evidence>
<dbReference type="AlphaFoldDB" id="A0A8T0I3U7"/>
<evidence type="ECO:0000256" key="1">
    <source>
        <dbReference type="ARBA" id="ARBA00006756"/>
    </source>
</evidence>
<dbReference type="EMBL" id="CM026424">
    <property type="protein sequence ID" value="KAG0578172.1"/>
    <property type="molecule type" value="Genomic_DNA"/>
</dbReference>
<gene>
    <name evidence="5" type="ORF">KC19_4G003500</name>
</gene>
<evidence type="ECO:0000313" key="6">
    <source>
        <dbReference type="Proteomes" id="UP000822688"/>
    </source>
</evidence>